<organism evidence="1 2">
    <name type="scientific">Alteromonas arenosi</name>
    <dbReference type="NCBI Taxonomy" id="3055817"/>
    <lineage>
        <taxon>Bacteria</taxon>
        <taxon>Pseudomonadati</taxon>
        <taxon>Pseudomonadota</taxon>
        <taxon>Gammaproteobacteria</taxon>
        <taxon>Alteromonadales</taxon>
        <taxon>Alteromonadaceae</taxon>
        <taxon>Alteromonas/Salinimonas group</taxon>
        <taxon>Alteromonas</taxon>
    </lineage>
</organism>
<dbReference type="RefSeq" id="WP_289367200.1">
    <property type="nucleotide sequence ID" value="NZ_JAUCBP010000013.1"/>
</dbReference>
<reference evidence="1 2" key="1">
    <citation type="submission" date="2023-06" db="EMBL/GenBank/DDBJ databases">
        <title>Alteromonas sp. ASW11-36 isolated from intertidal sand.</title>
        <authorList>
            <person name="Li Y."/>
        </authorList>
    </citation>
    <scope>NUCLEOTIDE SEQUENCE [LARGE SCALE GENOMIC DNA]</scope>
    <source>
        <strain evidence="1 2">ASW11-36</strain>
    </source>
</reference>
<sequence>MIKRILILSITFITGIALGWFANAFSNDESFRTSHLSSLSISLSGDFKVIKALKKKGVFEPDIKSYYDEKFTKLVFSLMVINSNFQGLSASNTEPWCNLIQYHIENTISFDESLDEIVDAYVTKIKPAIDSEIADAQQHFGGDGCEIGEAS</sequence>
<evidence type="ECO:0000313" key="1">
    <source>
        <dbReference type="EMBL" id="MDM7862294.1"/>
    </source>
</evidence>
<name>A0ABT7T239_9ALTE</name>
<evidence type="ECO:0000313" key="2">
    <source>
        <dbReference type="Proteomes" id="UP001234343"/>
    </source>
</evidence>
<accession>A0ABT7T239</accession>
<dbReference type="EMBL" id="JAUCBP010000013">
    <property type="protein sequence ID" value="MDM7862294.1"/>
    <property type="molecule type" value="Genomic_DNA"/>
</dbReference>
<comment type="caution">
    <text evidence="1">The sequence shown here is derived from an EMBL/GenBank/DDBJ whole genome shotgun (WGS) entry which is preliminary data.</text>
</comment>
<keyword evidence="2" id="KW-1185">Reference proteome</keyword>
<gene>
    <name evidence="1" type="ORF">QTP81_16930</name>
</gene>
<dbReference type="Proteomes" id="UP001234343">
    <property type="component" value="Unassembled WGS sequence"/>
</dbReference>
<protein>
    <submittedName>
        <fullName evidence="1">Uncharacterized protein</fullName>
    </submittedName>
</protein>
<proteinExistence type="predicted"/>